<keyword evidence="1 3" id="KW-0547">Nucleotide-binding</keyword>
<dbReference type="PROSITE" id="PS50011">
    <property type="entry name" value="PROTEIN_KINASE_DOM"/>
    <property type="match status" value="1"/>
</dbReference>
<dbReference type="GeneID" id="40316007"/>
<feature type="binding site" evidence="3">
    <location>
        <position position="255"/>
    </location>
    <ligand>
        <name>ATP</name>
        <dbReference type="ChEBI" id="CHEBI:30616"/>
    </ligand>
</feature>
<organism evidence="6 7">
    <name type="scientific">Trypanosoma conorhini</name>
    <dbReference type="NCBI Taxonomy" id="83891"/>
    <lineage>
        <taxon>Eukaryota</taxon>
        <taxon>Discoba</taxon>
        <taxon>Euglenozoa</taxon>
        <taxon>Kinetoplastea</taxon>
        <taxon>Metakinetoplastina</taxon>
        <taxon>Trypanosomatida</taxon>
        <taxon>Trypanosomatidae</taxon>
        <taxon>Trypanosoma</taxon>
    </lineage>
</organism>
<evidence type="ECO:0000313" key="6">
    <source>
        <dbReference type="EMBL" id="RNF24920.1"/>
    </source>
</evidence>
<dbReference type="SMART" id="SM00220">
    <property type="entry name" value="S_TKc"/>
    <property type="match status" value="1"/>
</dbReference>
<feature type="region of interest" description="Disordered" evidence="4">
    <location>
        <begin position="145"/>
        <end position="197"/>
    </location>
</feature>
<evidence type="ECO:0000256" key="2">
    <source>
        <dbReference type="ARBA" id="ARBA00022840"/>
    </source>
</evidence>
<dbReference type="InterPro" id="IPR008271">
    <property type="entry name" value="Ser/Thr_kinase_AS"/>
</dbReference>
<dbReference type="PROSITE" id="PS00108">
    <property type="entry name" value="PROTEIN_KINASE_ST"/>
    <property type="match status" value="1"/>
</dbReference>
<keyword evidence="7" id="KW-1185">Reference proteome</keyword>
<feature type="region of interest" description="Disordered" evidence="4">
    <location>
        <begin position="32"/>
        <end position="64"/>
    </location>
</feature>
<keyword evidence="6" id="KW-0808">Transferase</keyword>
<evidence type="ECO:0000256" key="4">
    <source>
        <dbReference type="SAM" id="MobiDB-lite"/>
    </source>
</evidence>
<feature type="compositionally biased region" description="Basic residues" evidence="4">
    <location>
        <begin position="536"/>
        <end position="549"/>
    </location>
</feature>
<evidence type="ECO:0000313" key="7">
    <source>
        <dbReference type="Proteomes" id="UP000284403"/>
    </source>
</evidence>
<dbReference type="InterPro" id="IPR017441">
    <property type="entry name" value="Protein_kinase_ATP_BS"/>
</dbReference>
<dbReference type="AlphaFoldDB" id="A0A3R7PGD5"/>
<dbReference type="EMBL" id="MKKU01000092">
    <property type="protein sequence ID" value="RNF24920.1"/>
    <property type="molecule type" value="Genomic_DNA"/>
</dbReference>
<dbReference type="SUPFAM" id="SSF56112">
    <property type="entry name" value="Protein kinase-like (PK-like)"/>
    <property type="match status" value="1"/>
</dbReference>
<evidence type="ECO:0000256" key="3">
    <source>
        <dbReference type="PROSITE-ProRule" id="PRU10141"/>
    </source>
</evidence>
<feature type="compositionally biased region" description="Low complexity" evidence="4">
    <location>
        <begin position="168"/>
        <end position="179"/>
    </location>
</feature>
<feature type="domain" description="Protein kinase" evidence="5">
    <location>
        <begin position="222"/>
        <end position="563"/>
    </location>
</feature>
<evidence type="ECO:0000256" key="1">
    <source>
        <dbReference type="ARBA" id="ARBA00022741"/>
    </source>
</evidence>
<proteinExistence type="predicted"/>
<sequence length="563" mass="62594">MLPGLRTLHSVDDVVVDRLRWWRARQEAATGPAAQDARRCGAEPPAAKAARRPRSCSASPHGGLAHRRERLLTLMPPREVVALRHPPLLLFLRGEATAERRDVVQMALREVEGAVWLARLLPMERVFYGPQMRPGGPDATCEFAARKRRPRRRAASSPPLPPPALDFGTGRSGNRGNTSSRRREAGTARLPNNKGGVALPPVLPSRHLCRKVSCLQDSYVFNPEADFVGDGAFSRVFRAVPLFQGTPNLSFFAIKVIPRRKWKNFALTSPCKALHGVATTHDTMQGAEQAVTTARSKPNEQAAEVPIGDCCGVEYHDAMHRELVEIEREISIVRSLRHTGCTQFVEALRTPDEFVIVMNMGRGCMDARRYLQLNGPPSDNRAALIIYQLVKTVNYLQCTHGLIHRDIKLENLLLSRIDASQDCIQKVLGSSLATRTREAADIAPDVEAAAAIATMEYKENKKDAKPPRRRLASVWGTISAEQSSEALERLLKVTLVDFGLARRTAKRGEKCRGRSAGEGSARKSLPNNNNNNNQQQRRRRHPLSARWHAHPCAVRGQHVRLCR</sequence>
<dbReference type="PANTHER" id="PTHR24347">
    <property type="entry name" value="SERINE/THREONINE-PROTEIN KINASE"/>
    <property type="match status" value="1"/>
</dbReference>
<evidence type="ECO:0000259" key="5">
    <source>
        <dbReference type="PROSITE" id="PS50011"/>
    </source>
</evidence>
<dbReference type="OrthoDB" id="245043at2759"/>
<dbReference type="Pfam" id="PF00069">
    <property type="entry name" value="Pkinase"/>
    <property type="match status" value="1"/>
</dbReference>
<dbReference type="InterPro" id="IPR000719">
    <property type="entry name" value="Prot_kinase_dom"/>
</dbReference>
<gene>
    <name evidence="6" type="ORF">Tco025E_02396</name>
</gene>
<dbReference type="RefSeq" id="XP_029230606.1">
    <property type="nucleotide sequence ID" value="XM_029369323.1"/>
</dbReference>
<dbReference type="Gene3D" id="1.10.510.10">
    <property type="entry name" value="Transferase(Phosphotransferase) domain 1"/>
    <property type="match status" value="1"/>
</dbReference>
<dbReference type="GO" id="GO:0004672">
    <property type="term" value="F:protein kinase activity"/>
    <property type="evidence" value="ECO:0007669"/>
    <property type="project" value="InterPro"/>
</dbReference>
<feature type="region of interest" description="Disordered" evidence="4">
    <location>
        <begin position="507"/>
        <end position="549"/>
    </location>
</feature>
<accession>A0A3R7PGD5</accession>
<name>A0A3R7PGD5_9TRYP</name>
<dbReference type="GO" id="GO:0005524">
    <property type="term" value="F:ATP binding"/>
    <property type="evidence" value="ECO:0007669"/>
    <property type="project" value="UniProtKB-UniRule"/>
</dbReference>
<dbReference type="Gene3D" id="3.30.200.20">
    <property type="entry name" value="Phosphorylase Kinase, domain 1"/>
    <property type="match status" value="1"/>
</dbReference>
<protein>
    <recommendedName>
        <fullName evidence="5">Protein kinase domain-containing protein</fullName>
    </recommendedName>
</protein>
<dbReference type="PROSITE" id="PS00107">
    <property type="entry name" value="PROTEIN_KINASE_ATP"/>
    <property type="match status" value="1"/>
</dbReference>
<keyword evidence="2 3" id="KW-0067">ATP-binding</keyword>
<dbReference type="InterPro" id="IPR011009">
    <property type="entry name" value="Kinase-like_dom_sf"/>
</dbReference>
<dbReference type="Proteomes" id="UP000284403">
    <property type="component" value="Unassembled WGS sequence"/>
</dbReference>
<reference evidence="6 7" key="1">
    <citation type="journal article" date="2018" name="BMC Genomics">
        <title>Genomic comparison of Trypanosoma conorhini and Trypanosoma rangeli to Trypanosoma cruzi strains of high and low virulence.</title>
        <authorList>
            <person name="Bradwell K.R."/>
            <person name="Koparde V.N."/>
            <person name="Matveyev A.V."/>
            <person name="Serrano M.G."/>
            <person name="Alves J.M."/>
            <person name="Parikh H."/>
            <person name="Huang B."/>
            <person name="Lee V."/>
            <person name="Espinosa-Alvarez O."/>
            <person name="Ortiz P.A."/>
            <person name="Costa-Martins A.G."/>
            <person name="Teixeira M.M."/>
            <person name="Buck G.A."/>
        </authorList>
    </citation>
    <scope>NUCLEOTIDE SEQUENCE [LARGE SCALE GENOMIC DNA]</scope>
    <source>
        <strain evidence="6 7">025E</strain>
    </source>
</reference>
<comment type="caution">
    <text evidence="6">The sequence shown here is derived from an EMBL/GenBank/DDBJ whole genome shotgun (WGS) entry which is preliminary data.</text>
</comment>